<dbReference type="Pfam" id="PF22022">
    <property type="entry name" value="Phage_int_M"/>
    <property type="match status" value="1"/>
</dbReference>
<dbReference type="RefSeq" id="WP_057399301.1">
    <property type="nucleotide sequence ID" value="NZ_LJXB01000087.1"/>
</dbReference>
<dbReference type="Pfam" id="PF00589">
    <property type="entry name" value="Phage_integrase"/>
    <property type="match status" value="1"/>
</dbReference>
<proteinExistence type="inferred from homology"/>
<evidence type="ECO:0000256" key="1">
    <source>
        <dbReference type="ARBA" id="ARBA00008857"/>
    </source>
</evidence>
<evidence type="ECO:0000313" key="8">
    <source>
        <dbReference type="Proteomes" id="UP000050349"/>
    </source>
</evidence>
<dbReference type="InterPro" id="IPR053876">
    <property type="entry name" value="Phage_int_M"/>
</dbReference>
<comment type="similarity">
    <text evidence="1">Belongs to the 'phage' integrase family.</text>
</comment>
<dbReference type="PANTHER" id="PTHR30629:SF2">
    <property type="entry name" value="PROPHAGE INTEGRASE INTS-RELATED"/>
    <property type="match status" value="1"/>
</dbReference>
<dbReference type="InterPro" id="IPR038488">
    <property type="entry name" value="Integrase_DNA-bd_sf"/>
</dbReference>
<keyword evidence="5" id="KW-0175">Coiled coil</keyword>
<dbReference type="InterPro" id="IPR050808">
    <property type="entry name" value="Phage_Integrase"/>
</dbReference>
<dbReference type="EMBL" id="LJXB01000087">
    <property type="protein sequence ID" value="KPU56506.1"/>
    <property type="molecule type" value="Genomic_DNA"/>
</dbReference>
<name>A0A0P8WTJ9_PSEFL</name>
<dbReference type="InterPro" id="IPR013762">
    <property type="entry name" value="Integrase-like_cat_sf"/>
</dbReference>
<evidence type="ECO:0000313" key="7">
    <source>
        <dbReference type="EMBL" id="KPU56506.1"/>
    </source>
</evidence>
<keyword evidence="2" id="KW-0229">DNA integration</keyword>
<dbReference type="InterPro" id="IPR002104">
    <property type="entry name" value="Integrase_catalytic"/>
</dbReference>
<comment type="caution">
    <text evidence="7">The sequence shown here is derived from an EMBL/GenBank/DDBJ whole genome shotgun (WGS) entry which is preliminary data.</text>
</comment>
<dbReference type="PROSITE" id="PS51898">
    <property type="entry name" value="TYR_RECOMBINASE"/>
    <property type="match status" value="1"/>
</dbReference>
<dbReference type="GO" id="GO:0006310">
    <property type="term" value="P:DNA recombination"/>
    <property type="evidence" value="ECO:0007669"/>
    <property type="project" value="UniProtKB-KW"/>
</dbReference>
<protein>
    <submittedName>
        <fullName evidence="7">Phage integrase</fullName>
    </submittedName>
</protein>
<accession>A0A0P8WTJ9</accession>
<evidence type="ECO:0000256" key="2">
    <source>
        <dbReference type="ARBA" id="ARBA00022908"/>
    </source>
</evidence>
<dbReference type="Gene3D" id="3.30.160.390">
    <property type="entry name" value="Integrase, DNA-binding domain"/>
    <property type="match status" value="1"/>
</dbReference>
<evidence type="ECO:0000256" key="4">
    <source>
        <dbReference type="ARBA" id="ARBA00023172"/>
    </source>
</evidence>
<dbReference type="Pfam" id="PF13356">
    <property type="entry name" value="Arm-DNA-bind_3"/>
    <property type="match status" value="1"/>
</dbReference>
<sequence length="414" mass="46418">MASLTTKAVEKIVRSGSPGMTNDGGGLYLKLGRTGGASWIFRYKLAGKSRDMGLGKHSEVSLAVAREKAAEARKLSKSGVDPLTSRDEEMERHRLEKEAERLAQDAAKAKATTFKEVALDYIAAHRTGWKNAKHAQQWENTLATYAFKVIGDLPTQEIGIEHVLKILKPIWTVIPETASRLRNRIELVLDAAKARGLRDGENPARWRGHLDKLLPPRAKVRAVKHHAAMSWTELPAFMAPLEKAEDLSSKALRFTILTACRTSEVLESTWAEIDVAAKVWTIPALRMKARKEHRVPLSKAALDLLAGLPRIEGNNHLFAGARKKRPLSNMAMLMTLRRMKRDDLTTHGFRSTFRDWASEVTHYPREVCEQALAHTVENAVEAAYRRGDLFEKRRILMEDWARYATGHAVVNTVA</sequence>
<organism evidence="7 8">
    <name type="scientific">Pseudomonas fluorescens</name>
    <dbReference type="NCBI Taxonomy" id="294"/>
    <lineage>
        <taxon>Bacteria</taxon>
        <taxon>Pseudomonadati</taxon>
        <taxon>Pseudomonadota</taxon>
        <taxon>Gammaproteobacteria</taxon>
        <taxon>Pseudomonadales</taxon>
        <taxon>Pseudomonadaceae</taxon>
        <taxon>Pseudomonas</taxon>
    </lineage>
</organism>
<dbReference type="InterPro" id="IPR010998">
    <property type="entry name" value="Integrase_recombinase_N"/>
</dbReference>
<dbReference type="GO" id="GO:0015074">
    <property type="term" value="P:DNA integration"/>
    <property type="evidence" value="ECO:0007669"/>
    <property type="project" value="UniProtKB-KW"/>
</dbReference>
<dbReference type="GO" id="GO:0003677">
    <property type="term" value="F:DNA binding"/>
    <property type="evidence" value="ECO:0007669"/>
    <property type="project" value="UniProtKB-KW"/>
</dbReference>
<dbReference type="InterPro" id="IPR025166">
    <property type="entry name" value="Integrase_DNA_bind_dom"/>
</dbReference>
<dbReference type="InterPro" id="IPR011010">
    <property type="entry name" value="DNA_brk_join_enz"/>
</dbReference>
<dbReference type="SUPFAM" id="SSF56349">
    <property type="entry name" value="DNA breaking-rejoining enzymes"/>
    <property type="match status" value="1"/>
</dbReference>
<dbReference type="PATRIC" id="fig|294.162.peg.4520"/>
<dbReference type="AlphaFoldDB" id="A0A0P8WTJ9"/>
<evidence type="ECO:0000256" key="5">
    <source>
        <dbReference type="SAM" id="Coils"/>
    </source>
</evidence>
<feature type="domain" description="Tyr recombinase" evidence="6">
    <location>
        <begin position="224"/>
        <end position="397"/>
    </location>
</feature>
<dbReference type="CDD" id="cd00801">
    <property type="entry name" value="INT_P4_C"/>
    <property type="match status" value="1"/>
</dbReference>
<feature type="coiled-coil region" evidence="5">
    <location>
        <begin position="85"/>
        <end position="112"/>
    </location>
</feature>
<evidence type="ECO:0000259" key="6">
    <source>
        <dbReference type="PROSITE" id="PS51898"/>
    </source>
</evidence>
<keyword evidence="4" id="KW-0233">DNA recombination</keyword>
<gene>
    <name evidence="7" type="ORF">AN403_1475</name>
</gene>
<dbReference type="Proteomes" id="UP000050349">
    <property type="component" value="Unassembled WGS sequence"/>
</dbReference>
<reference evidence="7 8" key="1">
    <citation type="submission" date="2015-09" db="EMBL/GenBank/DDBJ databases">
        <authorList>
            <person name="Jackson K.R."/>
            <person name="Lunt B.L."/>
            <person name="Fisher J.N.B."/>
            <person name="Gardner A.V."/>
            <person name="Bailey M.E."/>
            <person name="Deus L.M."/>
            <person name="Earl A.S."/>
            <person name="Gibby P.D."/>
            <person name="Hartmann K.A."/>
            <person name="Liu J.E."/>
            <person name="Manci A.M."/>
            <person name="Nielsen D.A."/>
            <person name="Solomon M.B."/>
            <person name="Breakwell D.P."/>
            <person name="Burnett S.H."/>
            <person name="Grose J.H."/>
        </authorList>
    </citation>
    <scope>NUCLEOTIDE SEQUENCE [LARGE SCALE GENOMIC DNA]</scope>
    <source>
        <strain evidence="7 8">S613</strain>
    </source>
</reference>
<dbReference type="PANTHER" id="PTHR30629">
    <property type="entry name" value="PROPHAGE INTEGRASE"/>
    <property type="match status" value="1"/>
</dbReference>
<dbReference type="OrthoDB" id="9795573at2"/>
<dbReference type="Gene3D" id="1.10.443.10">
    <property type="entry name" value="Intergrase catalytic core"/>
    <property type="match status" value="1"/>
</dbReference>
<keyword evidence="3" id="KW-0238">DNA-binding</keyword>
<dbReference type="Gene3D" id="1.10.150.130">
    <property type="match status" value="1"/>
</dbReference>
<evidence type="ECO:0000256" key="3">
    <source>
        <dbReference type="ARBA" id="ARBA00023125"/>
    </source>
</evidence>